<organism evidence="1 2">
    <name type="scientific">Pseudoxanthomonas composti</name>
    <dbReference type="NCBI Taxonomy" id="2137479"/>
    <lineage>
        <taxon>Bacteria</taxon>
        <taxon>Pseudomonadati</taxon>
        <taxon>Pseudomonadota</taxon>
        <taxon>Gammaproteobacteria</taxon>
        <taxon>Lysobacterales</taxon>
        <taxon>Lysobacteraceae</taxon>
        <taxon>Pseudoxanthomonas</taxon>
    </lineage>
</organism>
<proteinExistence type="predicted"/>
<sequence length="174" mass="18568">MLLRKTTLAHAALQTHRAALDLRQRRALILADGRRDTAELARLLGGDGAQLIAQLHASGYLEARPGAVAERPVVGEASVLASASKAAPDSRRSLAAARMYLLGMLELQRNAAGAALRQGLQLAQDDEAIVAALQTGLEALPTMTSAGYAARVRERTLEVLPQYWLARLELTTPA</sequence>
<comment type="caution">
    <text evidence="1">The sequence shown here is derived from an EMBL/GenBank/DDBJ whole genome shotgun (WGS) entry which is preliminary data.</text>
</comment>
<keyword evidence="2" id="KW-1185">Reference proteome</keyword>
<dbReference type="Proteomes" id="UP000289784">
    <property type="component" value="Unassembled WGS sequence"/>
</dbReference>
<evidence type="ECO:0000313" key="1">
    <source>
        <dbReference type="EMBL" id="RXR02702.1"/>
    </source>
</evidence>
<gene>
    <name evidence="1" type="ORF">EPA99_14560</name>
</gene>
<reference evidence="1 2" key="1">
    <citation type="submission" date="2019-01" db="EMBL/GenBank/DDBJ databases">
        <title>Pseudoxanthomonas composti sp. nov., isolated from compost.</title>
        <authorList>
            <person name="Yang G."/>
        </authorList>
    </citation>
    <scope>NUCLEOTIDE SEQUENCE [LARGE SCALE GENOMIC DNA]</scope>
    <source>
        <strain evidence="1 2">GSS15</strain>
    </source>
</reference>
<accession>A0A4Q1JU29</accession>
<name>A0A4Q1JU29_9GAMM</name>
<dbReference type="EMBL" id="SAWZ01000008">
    <property type="protein sequence ID" value="RXR02702.1"/>
    <property type="molecule type" value="Genomic_DNA"/>
</dbReference>
<dbReference type="AlphaFoldDB" id="A0A4Q1JU29"/>
<dbReference type="OrthoDB" id="5998193at2"/>
<dbReference type="RefSeq" id="WP_129471969.1">
    <property type="nucleotide sequence ID" value="NZ_SAWZ01000008.1"/>
</dbReference>
<protein>
    <submittedName>
        <fullName evidence="1">Uncharacterized protein</fullName>
    </submittedName>
</protein>
<evidence type="ECO:0000313" key="2">
    <source>
        <dbReference type="Proteomes" id="UP000289784"/>
    </source>
</evidence>